<evidence type="ECO:0000313" key="3">
    <source>
        <dbReference type="Proteomes" id="UP000663845"/>
    </source>
</evidence>
<accession>A0A813Z2P3</accession>
<sequence>MHLNCRSSTPPPSSHTIHHLPYSSLNDHSLQSSPSSILSSNSQIVSHQIVLMNPNERISSSSSSINSMVNSTSLKDLLSSQQPTQKQQFAIPTIPSIVQTSNMNLPKTSYTTNKILNNSTDDGLYLRYEREQPSNQNSFHFSYIIDEYSSSIPKRSRYVSINDL</sequence>
<reference evidence="2" key="1">
    <citation type="submission" date="2021-02" db="EMBL/GenBank/DDBJ databases">
        <authorList>
            <person name="Nowell W R."/>
        </authorList>
    </citation>
    <scope>NUCLEOTIDE SEQUENCE</scope>
</reference>
<proteinExistence type="predicted"/>
<feature type="region of interest" description="Disordered" evidence="1">
    <location>
        <begin position="1"/>
        <end position="37"/>
    </location>
</feature>
<evidence type="ECO:0000313" key="2">
    <source>
        <dbReference type="EMBL" id="CAF0893299.1"/>
    </source>
</evidence>
<gene>
    <name evidence="2" type="ORF">JYZ213_LOCUS10143</name>
</gene>
<name>A0A813Z2P3_9BILA</name>
<dbReference type="Proteomes" id="UP000663845">
    <property type="component" value="Unassembled WGS sequence"/>
</dbReference>
<evidence type="ECO:0000256" key="1">
    <source>
        <dbReference type="SAM" id="MobiDB-lite"/>
    </source>
</evidence>
<protein>
    <submittedName>
        <fullName evidence="2">Uncharacterized protein</fullName>
    </submittedName>
</protein>
<comment type="caution">
    <text evidence="2">The sequence shown here is derived from an EMBL/GenBank/DDBJ whole genome shotgun (WGS) entry which is preliminary data.</text>
</comment>
<dbReference type="EMBL" id="CAJNOG010000073">
    <property type="protein sequence ID" value="CAF0893299.1"/>
    <property type="molecule type" value="Genomic_DNA"/>
</dbReference>
<organism evidence="2 3">
    <name type="scientific">Adineta steineri</name>
    <dbReference type="NCBI Taxonomy" id="433720"/>
    <lineage>
        <taxon>Eukaryota</taxon>
        <taxon>Metazoa</taxon>
        <taxon>Spiralia</taxon>
        <taxon>Gnathifera</taxon>
        <taxon>Rotifera</taxon>
        <taxon>Eurotatoria</taxon>
        <taxon>Bdelloidea</taxon>
        <taxon>Adinetida</taxon>
        <taxon>Adinetidae</taxon>
        <taxon>Adineta</taxon>
    </lineage>
</organism>
<dbReference type="AlphaFoldDB" id="A0A813Z2P3"/>